<evidence type="ECO:0000313" key="3">
    <source>
        <dbReference type="Proteomes" id="UP000298030"/>
    </source>
</evidence>
<evidence type="ECO:0000256" key="1">
    <source>
        <dbReference type="SAM" id="MobiDB-lite"/>
    </source>
</evidence>
<feature type="compositionally biased region" description="Basic and acidic residues" evidence="1">
    <location>
        <begin position="30"/>
        <end position="42"/>
    </location>
</feature>
<proteinExistence type="predicted"/>
<organism evidence="2 3">
    <name type="scientific">Coprinellus micaceus</name>
    <name type="common">Glistening ink-cap mushroom</name>
    <name type="synonym">Coprinus micaceus</name>
    <dbReference type="NCBI Taxonomy" id="71717"/>
    <lineage>
        <taxon>Eukaryota</taxon>
        <taxon>Fungi</taxon>
        <taxon>Dikarya</taxon>
        <taxon>Basidiomycota</taxon>
        <taxon>Agaricomycotina</taxon>
        <taxon>Agaricomycetes</taxon>
        <taxon>Agaricomycetidae</taxon>
        <taxon>Agaricales</taxon>
        <taxon>Agaricineae</taxon>
        <taxon>Psathyrellaceae</taxon>
        <taxon>Coprinellus</taxon>
    </lineage>
</organism>
<dbReference type="EMBL" id="QPFP01000051">
    <property type="protein sequence ID" value="TEB26094.1"/>
    <property type="molecule type" value="Genomic_DNA"/>
</dbReference>
<accession>A0A4Y7SWT5</accession>
<name>A0A4Y7SWT5_COPMI</name>
<keyword evidence="3" id="KW-1185">Reference proteome</keyword>
<feature type="region of interest" description="Disordered" evidence="1">
    <location>
        <begin position="1"/>
        <end position="42"/>
    </location>
</feature>
<reference evidence="2 3" key="1">
    <citation type="journal article" date="2019" name="Nat. Ecol. Evol.">
        <title>Megaphylogeny resolves global patterns of mushroom evolution.</title>
        <authorList>
            <person name="Varga T."/>
            <person name="Krizsan K."/>
            <person name="Foldi C."/>
            <person name="Dima B."/>
            <person name="Sanchez-Garcia M."/>
            <person name="Sanchez-Ramirez S."/>
            <person name="Szollosi G.J."/>
            <person name="Szarkandi J.G."/>
            <person name="Papp V."/>
            <person name="Albert L."/>
            <person name="Andreopoulos W."/>
            <person name="Angelini C."/>
            <person name="Antonin V."/>
            <person name="Barry K.W."/>
            <person name="Bougher N.L."/>
            <person name="Buchanan P."/>
            <person name="Buyck B."/>
            <person name="Bense V."/>
            <person name="Catcheside P."/>
            <person name="Chovatia M."/>
            <person name="Cooper J."/>
            <person name="Damon W."/>
            <person name="Desjardin D."/>
            <person name="Finy P."/>
            <person name="Geml J."/>
            <person name="Haridas S."/>
            <person name="Hughes K."/>
            <person name="Justo A."/>
            <person name="Karasinski D."/>
            <person name="Kautmanova I."/>
            <person name="Kiss B."/>
            <person name="Kocsube S."/>
            <person name="Kotiranta H."/>
            <person name="LaButti K.M."/>
            <person name="Lechner B.E."/>
            <person name="Liimatainen K."/>
            <person name="Lipzen A."/>
            <person name="Lukacs Z."/>
            <person name="Mihaltcheva S."/>
            <person name="Morgado L.N."/>
            <person name="Niskanen T."/>
            <person name="Noordeloos M.E."/>
            <person name="Ohm R.A."/>
            <person name="Ortiz-Santana B."/>
            <person name="Ovrebo C."/>
            <person name="Racz N."/>
            <person name="Riley R."/>
            <person name="Savchenko A."/>
            <person name="Shiryaev A."/>
            <person name="Soop K."/>
            <person name="Spirin V."/>
            <person name="Szebenyi C."/>
            <person name="Tomsovsky M."/>
            <person name="Tulloss R.E."/>
            <person name="Uehling J."/>
            <person name="Grigoriev I.V."/>
            <person name="Vagvolgyi C."/>
            <person name="Papp T."/>
            <person name="Martin F.M."/>
            <person name="Miettinen O."/>
            <person name="Hibbett D.S."/>
            <person name="Nagy L.G."/>
        </authorList>
    </citation>
    <scope>NUCLEOTIDE SEQUENCE [LARGE SCALE GENOMIC DNA]</scope>
    <source>
        <strain evidence="2 3">FP101781</strain>
    </source>
</reference>
<dbReference type="Proteomes" id="UP000298030">
    <property type="component" value="Unassembled WGS sequence"/>
</dbReference>
<sequence length="120" mass="12863">MKKQCPLKKLRDETPPEGGEDEPGSEGGGDEGKKAKAGNERLGRLREYGKKHYNSGDSDDICESGLLTDLTNLASSSKAKKGNLSALFPHAPSLGLLAMTGTTGLPQTTYKWLVISKLSW</sequence>
<gene>
    <name evidence="2" type="ORF">FA13DRAFT_1713515</name>
</gene>
<evidence type="ECO:0000313" key="2">
    <source>
        <dbReference type="EMBL" id="TEB26094.1"/>
    </source>
</evidence>
<protein>
    <submittedName>
        <fullName evidence="2">Uncharacterized protein</fullName>
    </submittedName>
</protein>
<dbReference type="AlphaFoldDB" id="A0A4Y7SWT5"/>
<comment type="caution">
    <text evidence="2">The sequence shown here is derived from an EMBL/GenBank/DDBJ whole genome shotgun (WGS) entry which is preliminary data.</text>
</comment>